<feature type="compositionally biased region" description="Pro residues" evidence="1">
    <location>
        <begin position="95"/>
        <end position="105"/>
    </location>
</feature>
<evidence type="ECO:0000256" key="1">
    <source>
        <dbReference type="SAM" id="MobiDB-lite"/>
    </source>
</evidence>
<dbReference type="AlphaFoldDB" id="A0A7Y0LYA2"/>
<accession>A0A7Y0LYA2</accession>
<dbReference type="Proteomes" id="UP000562124">
    <property type="component" value="Unassembled WGS sequence"/>
</dbReference>
<dbReference type="Pfam" id="PF13399">
    <property type="entry name" value="LytR_C"/>
    <property type="match status" value="1"/>
</dbReference>
<dbReference type="InterPro" id="IPR027381">
    <property type="entry name" value="LytR/CpsA/Psr_C"/>
</dbReference>
<keyword evidence="2" id="KW-1133">Transmembrane helix</keyword>
<evidence type="ECO:0000313" key="4">
    <source>
        <dbReference type="EMBL" id="NMR20305.1"/>
    </source>
</evidence>
<name>A0A7Y0LYA2_CELFI</name>
<evidence type="ECO:0000259" key="3">
    <source>
        <dbReference type="Pfam" id="PF13399"/>
    </source>
</evidence>
<proteinExistence type="predicted"/>
<evidence type="ECO:0000313" key="5">
    <source>
        <dbReference type="Proteomes" id="UP000562124"/>
    </source>
</evidence>
<keyword evidence="2" id="KW-0472">Membrane</keyword>
<dbReference type="EMBL" id="JABCJJ010000011">
    <property type="protein sequence ID" value="NMR20305.1"/>
    <property type="molecule type" value="Genomic_DNA"/>
</dbReference>
<keyword evidence="5" id="KW-1185">Reference proteome</keyword>
<feature type="region of interest" description="Disordered" evidence="1">
    <location>
        <begin position="67"/>
        <end position="115"/>
    </location>
</feature>
<dbReference type="RefSeq" id="WP_169324686.1">
    <property type="nucleotide sequence ID" value="NZ_JABCJJ010000011.1"/>
</dbReference>
<protein>
    <submittedName>
        <fullName evidence="4">LytR C-terminal domain-containing protein</fullName>
    </submittedName>
</protein>
<keyword evidence="2" id="KW-0812">Transmembrane</keyword>
<organism evidence="4 5">
    <name type="scientific">Cellulomonas fimi</name>
    <dbReference type="NCBI Taxonomy" id="1708"/>
    <lineage>
        <taxon>Bacteria</taxon>
        <taxon>Bacillati</taxon>
        <taxon>Actinomycetota</taxon>
        <taxon>Actinomycetes</taxon>
        <taxon>Micrococcales</taxon>
        <taxon>Cellulomonadaceae</taxon>
        <taxon>Cellulomonas</taxon>
    </lineage>
</organism>
<evidence type="ECO:0000256" key="2">
    <source>
        <dbReference type="SAM" id="Phobius"/>
    </source>
</evidence>
<sequence length="202" mass="20780">MSKAPYPYAPDEFDLVEPGSGPRGVHRAPRSGWSKAWPFLLVLVVVPVLAYGAVSSWLELRAADPPATASTESSAPAQTPAETPAESAAPEETTAPPPPPPPVETPEPEPEPDLGTAVVVYNSTSRSGLAASAAGVLEDAGWEAVSAANYTGGTLPSSTVRYGSSELEVTARAAAAELGIDTVELDGDVDGIEVVLENDYTP</sequence>
<comment type="caution">
    <text evidence="4">The sequence shown here is derived from an EMBL/GenBank/DDBJ whole genome shotgun (WGS) entry which is preliminary data.</text>
</comment>
<dbReference type="Gene3D" id="3.30.70.2390">
    <property type="match status" value="1"/>
</dbReference>
<feature type="domain" description="LytR/CpsA/Psr regulator C-terminal" evidence="3">
    <location>
        <begin position="117"/>
        <end position="200"/>
    </location>
</feature>
<feature type="compositionally biased region" description="Low complexity" evidence="1">
    <location>
        <begin position="67"/>
        <end position="94"/>
    </location>
</feature>
<feature type="region of interest" description="Disordered" evidence="1">
    <location>
        <begin position="1"/>
        <end position="30"/>
    </location>
</feature>
<feature type="transmembrane region" description="Helical" evidence="2">
    <location>
        <begin position="36"/>
        <end position="54"/>
    </location>
</feature>
<gene>
    <name evidence="4" type="ORF">HIR71_08770</name>
</gene>
<reference evidence="4 5" key="1">
    <citation type="submission" date="2020-04" db="EMBL/GenBank/DDBJ databases">
        <title>Sequencing and Assembly of C. fimi.</title>
        <authorList>
            <person name="Ramsey A.R."/>
        </authorList>
    </citation>
    <scope>NUCLEOTIDE SEQUENCE [LARGE SCALE GENOMIC DNA]</scope>
    <source>
        <strain evidence="4 5">SB</strain>
    </source>
</reference>